<evidence type="ECO:0000313" key="1">
    <source>
        <dbReference type="EMBL" id="TRY63924.1"/>
    </source>
</evidence>
<sequence length="129" mass="14738">MYNSNPRKIKLQAVFVGHVIDSITFLVSRPRKVKPPPTLKEVLSLESQLWDMRYELAVPSFWKMSKSQLVSVILWREVDKRGRISEIHSDLNLVNVLLVDTGEVLKDIDVESRIRELPVSFVGTPALAL</sequence>
<keyword evidence="2" id="KW-1185">Reference proteome</keyword>
<gene>
    <name evidence="1" type="ORF">TCAL_14292</name>
</gene>
<accession>A0A553NEP9</accession>
<evidence type="ECO:0000313" key="2">
    <source>
        <dbReference type="Proteomes" id="UP000318571"/>
    </source>
</evidence>
<protein>
    <submittedName>
        <fullName evidence="1">Uncharacterized protein</fullName>
    </submittedName>
</protein>
<dbReference type="Proteomes" id="UP000318571">
    <property type="component" value="Chromosome 10"/>
</dbReference>
<organism evidence="1 2">
    <name type="scientific">Tigriopus californicus</name>
    <name type="common">Marine copepod</name>
    <dbReference type="NCBI Taxonomy" id="6832"/>
    <lineage>
        <taxon>Eukaryota</taxon>
        <taxon>Metazoa</taxon>
        <taxon>Ecdysozoa</taxon>
        <taxon>Arthropoda</taxon>
        <taxon>Crustacea</taxon>
        <taxon>Multicrustacea</taxon>
        <taxon>Hexanauplia</taxon>
        <taxon>Copepoda</taxon>
        <taxon>Harpacticoida</taxon>
        <taxon>Harpacticidae</taxon>
        <taxon>Tigriopus</taxon>
    </lineage>
</organism>
<comment type="caution">
    <text evidence="1">The sequence shown here is derived from an EMBL/GenBank/DDBJ whole genome shotgun (WGS) entry which is preliminary data.</text>
</comment>
<proteinExistence type="predicted"/>
<name>A0A553NEP9_TIGCA</name>
<dbReference type="AlphaFoldDB" id="A0A553NEP9"/>
<dbReference type="EMBL" id="VCGU01000458">
    <property type="protein sequence ID" value="TRY63924.1"/>
    <property type="molecule type" value="Genomic_DNA"/>
</dbReference>
<reference evidence="1 2" key="1">
    <citation type="journal article" date="2018" name="Nat. Ecol. Evol.">
        <title>Genomic signatures of mitonuclear coevolution across populations of Tigriopus californicus.</title>
        <authorList>
            <person name="Barreto F.S."/>
            <person name="Watson E.T."/>
            <person name="Lima T.G."/>
            <person name="Willett C.S."/>
            <person name="Edmands S."/>
            <person name="Li W."/>
            <person name="Burton R.S."/>
        </authorList>
    </citation>
    <scope>NUCLEOTIDE SEQUENCE [LARGE SCALE GENOMIC DNA]</scope>
    <source>
        <strain evidence="1 2">San Diego</strain>
    </source>
</reference>